<name>A0AAE1HTS4_9NEOP</name>
<dbReference type="AlphaFoldDB" id="A0AAE1HTS4"/>
<organism evidence="2 3">
    <name type="scientific">Frankliniella fusca</name>
    <dbReference type="NCBI Taxonomy" id="407009"/>
    <lineage>
        <taxon>Eukaryota</taxon>
        <taxon>Metazoa</taxon>
        <taxon>Ecdysozoa</taxon>
        <taxon>Arthropoda</taxon>
        <taxon>Hexapoda</taxon>
        <taxon>Insecta</taxon>
        <taxon>Pterygota</taxon>
        <taxon>Neoptera</taxon>
        <taxon>Paraneoptera</taxon>
        <taxon>Thysanoptera</taxon>
        <taxon>Terebrantia</taxon>
        <taxon>Thripoidea</taxon>
        <taxon>Thripidae</taxon>
        <taxon>Frankliniella</taxon>
    </lineage>
</organism>
<protein>
    <submittedName>
        <fullName evidence="2">UDP-3-O-acylglucosamine N-acyltransferase</fullName>
    </submittedName>
</protein>
<dbReference type="InterPro" id="IPR014710">
    <property type="entry name" value="RmlC-like_jellyroll"/>
</dbReference>
<feature type="compositionally biased region" description="Basic and acidic residues" evidence="1">
    <location>
        <begin position="529"/>
        <end position="538"/>
    </location>
</feature>
<sequence>MFVCTLFSFSSHATGELCAKSVAGKMDSATEKPTEIFSNPHEAVSSSEEENIVLRAQSKILRENQSNSSRATKSPKIINTEAQGLHSQFLGKRLRFSAVLQSPPKHSAKDIQEKNDAQTPILSNCIRFDKSLTPKHECNTSLQKECNNSSDSSFDVGVLVSRNPIDVSKTHDDSFELEIMSSSADELKHFNEKTKHVADSLHNVQEKTKVKKGGSSSSRVKEMRQRKEARIEALLNSYADDSDCESQGTAPPTVKDGLEPGSGKKSQKDKIAFGARRPGQFRKAIRKNQNKEREMSAESPPSSQERVPWTTAPLNLDDNHFLSGQPQEKCETQETAIEKTNAQSGGVSKQLENLDIKTGKGNRAIKIGSKESTKQEFQEKDIINPTSSQENFPLTEPMYLNDNYFLNEKPEEKRHTQENVFVPRKSLSGGDTKQLKDLYFKSGKRNRAMKMPTKKLTIKSSERRDICPSMPNKTNGEEVSSKRCSQRVRRPPSMYWLGRRTQISTLHTEDEVLTQKNPSPSQAMTDIDMLDHGYDGQKSKGQKRKALQPKKNKNIKVSKKKKSSESEQSSEHNELQSSLPEKIYIGRAKKDVSCSKNEVQEFRCVQGSGVKGDILALGVGAKYENVFYNQNQVFYLLEGDISYECSNEKATLASGSFFIVPHGQHFIITNISNSTTKLVVATSRL</sequence>
<dbReference type="EMBL" id="JAHWGI010001285">
    <property type="protein sequence ID" value="KAK3927324.1"/>
    <property type="molecule type" value="Genomic_DNA"/>
</dbReference>
<dbReference type="SUPFAM" id="SSF51182">
    <property type="entry name" value="RmlC-like cupins"/>
    <property type="match status" value="1"/>
</dbReference>
<evidence type="ECO:0000313" key="3">
    <source>
        <dbReference type="Proteomes" id="UP001219518"/>
    </source>
</evidence>
<accession>A0AAE1HTS4</accession>
<feature type="region of interest" description="Disordered" evidence="1">
    <location>
        <begin position="461"/>
        <end position="578"/>
    </location>
</feature>
<reference evidence="2" key="2">
    <citation type="journal article" date="2023" name="BMC Genomics">
        <title>Pest status, molecular evolution, and epigenetic factors derived from the genome assembly of Frankliniella fusca, a thysanopteran phytovirus vector.</title>
        <authorList>
            <person name="Catto M.A."/>
            <person name="Labadie P.E."/>
            <person name="Jacobson A.L."/>
            <person name="Kennedy G.G."/>
            <person name="Srinivasan R."/>
            <person name="Hunt B.G."/>
        </authorList>
    </citation>
    <scope>NUCLEOTIDE SEQUENCE</scope>
    <source>
        <strain evidence="2">PL_HMW_Pooled</strain>
    </source>
</reference>
<feature type="compositionally biased region" description="Basic and acidic residues" evidence="1">
    <location>
        <begin position="563"/>
        <end position="574"/>
    </location>
</feature>
<feature type="region of interest" description="Disordered" evidence="1">
    <location>
        <begin position="206"/>
        <end position="226"/>
    </location>
</feature>
<keyword evidence="3" id="KW-1185">Reference proteome</keyword>
<reference evidence="2" key="1">
    <citation type="submission" date="2021-07" db="EMBL/GenBank/DDBJ databases">
        <authorList>
            <person name="Catto M.A."/>
            <person name="Jacobson A."/>
            <person name="Kennedy G."/>
            <person name="Labadie P."/>
            <person name="Hunt B.G."/>
            <person name="Srinivasan R."/>
        </authorList>
    </citation>
    <scope>NUCLEOTIDE SEQUENCE</scope>
    <source>
        <strain evidence="2">PL_HMW_Pooled</strain>
        <tissue evidence="2">Head</tissue>
    </source>
</reference>
<dbReference type="Proteomes" id="UP001219518">
    <property type="component" value="Unassembled WGS sequence"/>
</dbReference>
<dbReference type="InterPro" id="IPR011051">
    <property type="entry name" value="RmlC_Cupin_sf"/>
</dbReference>
<feature type="compositionally biased region" description="Polar residues" evidence="1">
    <location>
        <begin position="514"/>
        <end position="524"/>
    </location>
</feature>
<evidence type="ECO:0000313" key="2">
    <source>
        <dbReference type="EMBL" id="KAK3927324.1"/>
    </source>
</evidence>
<dbReference type="Gene3D" id="2.60.120.10">
    <property type="entry name" value="Jelly Rolls"/>
    <property type="match status" value="1"/>
</dbReference>
<gene>
    <name evidence="2" type="ORF">KUF71_015608</name>
</gene>
<feature type="compositionally biased region" description="Basic residues" evidence="1">
    <location>
        <begin position="540"/>
        <end position="562"/>
    </location>
</feature>
<comment type="caution">
    <text evidence="2">The sequence shown here is derived from an EMBL/GenBank/DDBJ whole genome shotgun (WGS) entry which is preliminary data.</text>
</comment>
<evidence type="ECO:0000256" key="1">
    <source>
        <dbReference type="SAM" id="MobiDB-lite"/>
    </source>
</evidence>
<proteinExistence type="predicted"/>
<feature type="region of interest" description="Disordered" evidence="1">
    <location>
        <begin position="238"/>
        <end position="308"/>
    </location>
</feature>
<feature type="compositionally biased region" description="Basic residues" evidence="1">
    <location>
        <begin position="279"/>
        <end position="288"/>
    </location>
</feature>